<dbReference type="NCBIfam" id="TIGR01361">
    <property type="entry name" value="DAHP_synth_Bsub"/>
    <property type="match status" value="1"/>
</dbReference>
<dbReference type="Pfam" id="PF00793">
    <property type="entry name" value="DAHP_synth_1"/>
    <property type="match status" value="1"/>
</dbReference>
<dbReference type="Gene3D" id="3.30.70.1140">
    <property type="entry name" value="Phospho-2-dehydro-3-deoxyheptonate aldolase, domain 1"/>
    <property type="match status" value="1"/>
</dbReference>
<dbReference type="InterPro" id="IPR013785">
    <property type="entry name" value="Aldolase_TIM"/>
</dbReference>
<dbReference type="OrthoDB" id="9780456at2"/>
<protein>
    <submittedName>
        <fullName evidence="4">3-deoxy-7-phosphoheptulonate synthase</fullName>
    </submittedName>
</protein>
<dbReference type="PANTHER" id="PTHR43018">
    <property type="entry name" value="PHOSPHO-2-DEHYDRO-3-DEOXYHEPTONATE ALDOLASE"/>
    <property type="match status" value="1"/>
</dbReference>
<accession>A0A2Z5TZV4</accession>
<feature type="domain" description="DAHP synthetase I/KDSA" evidence="2">
    <location>
        <begin position="89"/>
        <end position="323"/>
    </location>
</feature>
<gene>
    <name evidence="4" type="ORF">SR187_6080</name>
</gene>
<dbReference type="InterPro" id="IPR006218">
    <property type="entry name" value="DAHP1/KDSA"/>
</dbReference>
<dbReference type="EMBL" id="AP018400">
    <property type="protein sequence ID" value="BBA92821.1"/>
    <property type="molecule type" value="Genomic_DNA"/>
</dbReference>
<keyword evidence="1" id="KW-0808">Transferase</keyword>
<dbReference type="RefSeq" id="WP_120171834.1">
    <property type="nucleotide sequence ID" value="NZ_AP018400.1"/>
</dbReference>
<dbReference type="GO" id="GO:0009073">
    <property type="term" value="P:aromatic amino acid family biosynthetic process"/>
    <property type="evidence" value="ECO:0007669"/>
    <property type="project" value="InterPro"/>
</dbReference>
<dbReference type="Gene3D" id="3.20.20.70">
    <property type="entry name" value="Aldolase class I"/>
    <property type="match status" value="1"/>
</dbReference>
<dbReference type="PANTHER" id="PTHR43018:SF2">
    <property type="entry name" value="PHOSPHO-2-DEHYDRO-3-DEOXYHEPTONATE ALDOLASE"/>
    <property type="match status" value="1"/>
</dbReference>
<proteinExistence type="predicted"/>
<evidence type="ECO:0000313" key="5">
    <source>
        <dbReference type="Proteomes" id="UP000269331"/>
    </source>
</evidence>
<evidence type="ECO:0000256" key="1">
    <source>
        <dbReference type="ARBA" id="ARBA00022679"/>
    </source>
</evidence>
<organism evidence="4 5">
    <name type="scientific">Streptococcus ruminantium</name>
    <dbReference type="NCBI Taxonomy" id="1917441"/>
    <lineage>
        <taxon>Bacteria</taxon>
        <taxon>Bacillati</taxon>
        <taxon>Bacillota</taxon>
        <taxon>Bacilli</taxon>
        <taxon>Lactobacillales</taxon>
        <taxon>Streptococcaceae</taxon>
        <taxon>Streptococcus</taxon>
    </lineage>
</organism>
<evidence type="ECO:0000259" key="3">
    <source>
        <dbReference type="Pfam" id="PF18152"/>
    </source>
</evidence>
<dbReference type="Pfam" id="PF18152">
    <property type="entry name" value="DAHP_snth_FXD"/>
    <property type="match status" value="1"/>
</dbReference>
<name>A0A2Z5TZV4_9STRE</name>
<dbReference type="SUPFAM" id="SSF51569">
    <property type="entry name" value="Aldolase"/>
    <property type="match status" value="1"/>
</dbReference>
<evidence type="ECO:0000259" key="2">
    <source>
        <dbReference type="Pfam" id="PF00793"/>
    </source>
</evidence>
<dbReference type="KEGG" id="srq:SR187_6080"/>
<dbReference type="InterPro" id="IPR041071">
    <property type="entry name" value="DAHP_snth_FXD"/>
</dbReference>
<dbReference type="NCBIfam" id="NF009239">
    <property type="entry name" value="PRK12595.1"/>
    <property type="match status" value="1"/>
</dbReference>
<evidence type="ECO:0000313" key="4">
    <source>
        <dbReference type="EMBL" id="BBA92821.1"/>
    </source>
</evidence>
<dbReference type="Proteomes" id="UP000269331">
    <property type="component" value="Chromosome"/>
</dbReference>
<dbReference type="InterPro" id="IPR052899">
    <property type="entry name" value="Class-I_DAHP_synthase"/>
</dbReference>
<dbReference type="InterPro" id="IPR006268">
    <property type="entry name" value="DAHP_syn_2"/>
</dbReference>
<dbReference type="GeneID" id="52229755"/>
<dbReference type="AlphaFoldDB" id="A0A2Z5TZV4"/>
<reference evidence="4 5" key="1">
    <citation type="journal article" date="2018" name="Genome Biol. Evol.">
        <title>Complete Genome Sequence of Streptococcus ruminantium sp. nov. GUT-187T (=DSM 104980T =JCM 31869T), the Type Strain of S. ruminantium, and Comparison with Genome Sequences of Streptococcus suis Strains.</title>
        <authorList>
            <person name="Tohya M."/>
            <person name="Sekizaki T."/>
            <person name="Miyoshi-Akiyama T."/>
        </authorList>
    </citation>
    <scope>NUCLEOTIDE SEQUENCE [LARGE SCALE GENOMIC DNA]</scope>
    <source>
        <strain evidence="4 5">GUT187T</strain>
    </source>
</reference>
<sequence>MIIIVHKLIKDWALQNIIRQLEESGCEVHINYGVNDLILGVIGDTTQVPVKHFESLEDVKRVVKISAPYKKASRAMHPEDSIFTVDGTSVGGDHFAMIAGPCSVESEEQLMQIAHRVKAAGATMLRGGAYKPRTSPYSFQGMGTEGLRLLQQAKAETGLPIVSELMGTDHLDEFVEMVDVIQIGARNMQNFDLLKAIGQTQKTILLKRGLAATYEEWLMSAEYIMAGGNNNVILCERGIRTYDQTTRNLFDLQAVPVIQKNSHLPIIVDPSHAGGYTYLVQPMAKAGVMAGANGITVEVHHDPANALSDGQQALTPDQFDDMMAVIKILLDIEKKKLG</sequence>
<dbReference type="NCBIfam" id="NF006421">
    <property type="entry name" value="PRK08673.1"/>
    <property type="match status" value="1"/>
</dbReference>
<feature type="domain" description="DAHP synthase ferredoxin-like" evidence="3">
    <location>
        <begin position="1"/>
        <end position="66"/>
    </location>
</feature>
<dbReference type="GO" id="GO:0016740">
    <property type="term" value="F:transferase activity"/>
    <property type="evidence" value="ECO:0007669"/>
    <property type="project" value="UniProtKB-KW"/>
</dbReference>
<dbReference type="GO" id="GO:0016832">
    <property type="term" value="F:aldehyde-lyase activity"/>
    <property type="evidence" value="ECO:0007669"/>
    <property type="project" value="InterPro"/>
</dbReference>